<evidence type="ECO:0000313" key="3">
    <source>
        <dbReference type="Proteomes" id="UP000298058"/>
    </source>
</evidence>
<comment type="caution">
    <text evidence="2">The sequence shown here is derived from an EMBL/GenBank/DDBJ whole genome shotgun (WGS) entry which is preliminary data.</text>
</comment>
<name>A0A4R9LY65_9LEPT</name>
<gene>
    <name evidence="2" type="ORF">EHS15_10080</name>
</gene>
<accession>A0A4R9LY65</accession>
<dbReference type="Proteomes" id="UP000298058">
    <property type="component" value="Unassembled WGS sequence"/>
</dbReference>
<organism evidence="2 3">
    <name type="scientific">Leptospira idonii</name>
    <dbReference type="NCBI Taxonomy" id="1193500"/>
    <lineage>
        <taxon>Bacteria</taxon>
        <taxon>Pseudomonadati</taxon>
        <taxon>Spirochaetota</taxon>
        <taxon>Spirochaetia</taxon>
        <taxon>Leptospirales</taxon>
        <taxon>Leptospiraceae</taxon>
        <taxon>Leptospira</taxon>
    </lineage>
</organism>
<evidence type="ECO:0000256" key="1">
    <source>
        <dbReference type="SAM" id="SignalP"/>
    </source>
</evidence>
<dbReference type="EMBL" id="RQHW01000033">
    <property type="protein sequence ID" value="TGN19253.1"/>
    <property type="molecule type" value="Genomic_DNA"/>
</dbReference>
<dbReference type="RefSeq" id="WP_135760437.1">
    <property type="nucleotide sequence ID" value="NZ_RQHW01000033.1"/>
</dbReference>
<reference evidence="2" key="1">
    <citation type="journal article" date="2019" name="PLoS Negl. Trop. Dis.">
        <title>Revisiting the worldwide diversity of Leptospira species in the environment.</title>
        <authorList>
            <person name="Vincent A.T."/>
            <person name="Schiettekatte O."/>
            <person name="Bourhy P."/>
            <person name="Veyrier F.J."/>
            <person name="Picardeau M."/>
        </authorList>
    </citation>
    <scope>NUCLEOTIDE SEQUENCE [LARGE SCALE GENOMIC DNA]</scope>
    <source>
        <strain evidence="2">201300427</strain>
    </source>
</reference>
<feature type="signal peptide" evidence="1">
    <location>
        <begin position="1"/>
        <end position="18"/>
    </location>
</feature>
<feature type="chain" id="PRO_5020952102" evidence="1">
    <location>
        <begin position="19"/>
        <end position="64"/>
    </location>
</feature>
<keyword evidence="3" id="KW-1185">Reference proteome</keyword>
<protein>
    <submittedName>
        <fullName evidence="2">Uncharacterized protein</fullName>
    </submittedName>
</protein>
<evidence type="ECO:0000313" key="2">
    <source>
        <dbReference type="EMBL" id="TGN19253.1"/>
    </source>
</evidence>
<proteinExistence type="predicted"/>
<dbReference type="AlphaFoldDB" id="A0A4R9LY65"/>
<sequence>MKPILISFLLLAILLSTAQCSLFKKSDDDKDLKNLLLLGFLLRNNGACNPESGFTICIPKGIAE</sequence>
<keyword evidence="1" id="KW-0732">Signal</keyword>